<evidence type="ECO:0000259" key="2">
    <source>
        <dbReference type="Pfam" id="PF09925"/>
    </source>
</evidence>
<dbReference type="Proteomes" id="UP001139319">
    <property type="component" value="Unassembled WGS sequence"/>
</dbReference>
<feature type="transmembrane region" description="Helical" evidence="1">
    <location>
        <begin position="99"/>
        <end position="120"/>
    </location>
</feature>
<feature type="transmembrane region" description="Helical" evidence="1">
    <location>
        <begin position="295"/>
        <end position="314"/>
    </location>
</feature>
<evidence type="ECO:0000256" key="1">
    <source>
        <dbReference type="SAM" id="Phobius"/>
    </source>
</evidence>
<organism evidence="3 4">
    <name type="scientific">Gilvimarinus xylanilyticus</name>
    <dbReference type="NCBI Taxonomy" id="2944139"/>
    <lineage>
        <taxon>Bacteria</taxon>
        <taxon>Pseudomonadati</taxon>
        <taxon>Pseudomonadota</taxon>
        <taxon>Gammaproteobacteria</taxon>
        <taxon>Cellvibrionales</taxon>
        <taxon>Cellvibrionaceae</taxon>
        <taxon>Gilvimarinus</taxon>
    </lineage>
</organism>
<dbReference type="EMBL" id="JAMFTH010000002">
    <property type="protein sequence ID" value="MCP8899470.1"/>
    <property type="molecule type" value="Genomic_DNA"/>
</dbReference>
<dbReference type="InterPro" id="IPR018677">
    <property type="entry name" value="DUF2157"/>
</dbReference>
<name>A0A9X2HWL1_9GAMM</name>
<feature type="transmembrane region" description="Helical" evidence="1">
    <location>
        <begin position="270"/>
        <end position="289"/>
    </location>
</feature>
<dbReference type="Pfam" id="PF09925">
    <property type="entry name" value="DUF2157"/>
    <property type="match status" value="1"/>
</dbReference>
<feature type="transmembrane region" description="Helical" evidence="1">
    <location>
        <begin position="72"/>
        <end position="93"/>
    </location>
</feature>
<dbReference type="RefSeq" id="WP_253967768.1">
    <property type="nucleotide sequence ID" value="NZ_JAMFTH010000002.1"/>
</dbReference>
<feature type="transmembrane region" description="Helical" evidence="1">
    <location>
        <begin position="132"/>
        <end position="152"/>
    </location>
</feature>
<keyword evidence="1" id="KW-0472">Membrane</keyword>
<feature type="transmembrane region" description="Helical" evidence="1">
    <location>
        <begin position="214"/>
        <end position="233"/>
    </location>
</feature>
<feature type="transmembrane region" description="Helical" evidence="1">
    <location>
        <begin position="326"/>
        <end position="345"/>
    </location>
</feature>
<evidence type="ECO:0000313" key="3">
    <source>
        <dbReference type="EMBL" id="MCP8899470.1"/>
    </source>
</evidence>
<evidence type="ECO:0000313" key="4">
    <source>
        <dbReference type="Proteomes" id="UP001139319"/>
    </source>
</evidence>
<keyword evidence="1" id="KW-1133">Transmembrane helix</keyword>
<gene>
    <name evidence="3" type="ORF">M6D89_09190</name>
</gene>
<reference evidence="3" key="1">
    <citation type="submission" date="2022-05" db="EMBL/GenBank/DDBJ databases">
        <authorList>
            <person name="Sun H.-N."/>
        </authorList>
    </citation>
    <scope>NUCLEOTIDE SEQUENCE</scope>
    <source>
        <strain evidence="3">HB14</strain>
    </source>
</reference>
<dbReference type="AlphaFoldDB" id="A0A9X2HWL1"/>
<sequence>MEALNRPQAQARADDIYAFRRELARVESVLSLSDSQREAITDYHREQLQQLQQSHDVDLVEGAKRLSLGMQVVSFIGAWALAASVFFFFQQYWGLLGTVWQVAVLVAAPLLTLALVVAIAKRDGQARYFAKIAAMISFACFVINIALLGQMFNFSPSPGALAVYAVYAALLAYALGVKLLLAVAILALFAFIGAQSATYSGTYWLSVGEHPEHFILPTLVLFFLPSVISQARFEGFASIYRVLSLTALCVVILVLANWGRASYLPWEHNTIEGVYQLLGFAVSAGAIGLGVKRGWAPVVATGNVFFFLFLYTKFFDWWWNWLPKSLFFLLLGLTALLALVVFSRLRKLAGAGV</sequence>
<feature type="transmembrane region" description="Helical" evidence="1">
    <location>
        <begin position="239"/>
        <end position="258"/>
    </location>
</feature>
<protein>
    <submittedName>
        <fullName evidence="3">DUF2157 domain-containing protein</fullName>
    </submittedName>
</protein>
<proteinExistence type="predicted"/>
<feature type="transmembrane region" description="Helical" evidence="1">
    <location>
        <begin position="164"/>
        <end position="193"/>
    </location>
</feature>
<keyword evidence="4" id="KW-1185">Reference proteome</keyword>
<feature type="domain" description="DUF2157" evidence="2">
    <location>
        <begin position="45"/>
        <end position="180"/>
    </location>
</feature>
<reference evidence="3" key="2">
    <citation type="submission" date="2023-01" db="EMBL/GenBank/DDBJ databases">
        <title>Gilvimarinus xylanilyticus HB14 isolated from Caulerpa lentillifera aquaculture base in Hainan, China.</title>
        <authorList>
            <person name="Zhang Y.-J."/>
        </authorList>
    </citation>
    <scope>NUCLEOTIDE SEQUENCE</scope>
    <source>
        <strain evidence="3">HB14</strain>
    </source>
</reference>
<accession>A0A9X2HWL1</accession>
<keyword evidence="1" id="KW-0812">Transmembrane</keyword>
<comment type="caution">
    <text evidence="3">The sequence shown here is derived from an EMBL/GenBank/DDBJ whole genome shotgun (WGS) entry which is preliminary data.</text>
</comment>